<keyword evidence="1" id="KW-0472">Membrane</keyword>
<dbReference type="PANTHER" id="PTHR45085">
    <property type="entry name" value="F21J9.14"/>
    <property type="match status" value="1"/>
</dbReference>
<keyword evidence="4" id="KW-1185">Reference proteome</keyword>
<gene>
    <name evidence="3" type="ORF">RJ641_017350</name>
</gene>
<evidence type="ECO:0000256" key="1">
    <source>
        <dbReference type="SAM" id="Phobius"/>
    </source>
</evidence>
<dbReference type="EMBL" id="JBAMMX010000022">
    <property type="protein sequence ID" value="KAK6918928.1"/>
    <property type="molecule type" value="Genomic_DNA"/>
</dbReference>
<dbReference type="InterPro" id="IPR013216">
    <property type="entry name" value="Methyltransf_11"/>
</dbReference>
<accession>A0AAN8V059</accession>
<dbReference type="Proteomes" id="UP001370490">
    <property type="component" value="Unassembled WGS sequence"/>
</dbReference>
<dbReference type="PANTHER" id="PTHR45085:SF3">
    <property type="entry name" value="S-ADENOSYL-L-METHIONINE-DEPENDENT METHYLTRANSFERASES SUPERFAMILY PROTEIN"/>
    <property type="match status" value="1"/>
</dbReference>
<dbReference type="InterPro" id="IPR029063">
    <property type="entry name" value="SAM-dependent_MTases_sf"/>
</dbReference>
<evidence type="ECO:0000313" key="3">
    <source>
        <dbReference type="EMBL" id="KAK6918928.1"/>
    </source>
</evidence>
<dbReference type="GO" id="GO:0008757">
    <property type="term" value="F:S-adenosylmethionine-dependent methyltransferase activity"/>
    <property type="evidence" value="ECO:0007669"/>
    <property type="project" value="InterPro"/>
</dbReference>
<evidence type="ECO:0000259" key="2">
    <source>
        <dbReference type="Pfam" id="PF08241"/>
    </source>
</evidence>
<name>A0AAN8V059_9MAGN</name>
<evidence type="ECO:0000313" key="4">
    <source>
        <dbReference type="Proteomes" id="UP001370490"/>
    </source>
</evidence>
<comment type="caution">
    <text evidence="3">The sequence shown here is derived from an EMBL/GenBank/DDBJ whole genome shotgun (WGS) entry which is preliminary data.</text>
</comment>
<keyword evidence="1" id="KW-1133">Transmembrane helix</keyword>
<keyword evidence="1" id="KW-0812">Transmembrane</keyword>
<organism evidence="3 4">
    <name type="scientific">Dillenia turbinata</name>
    <dbReference type="NCBI Taxonomy" id="194707"/>
    <lineage>
        <taxon>Eukaryota</taxon>
        <taxon>Viridiplantae</taxon>
        <taxon>Streptophyta</taxon>
        <taxon>Embryophyta</taxon>
        <taxon>Tracheophyta</taxon>
        <taxon>Spermatophyta</taxon>
        <taxon>Magnoliopsida</taxon>
        <taxon>eudicotyledons</taxon>
        <taxon>Gunneridae</taxon>
        <taxon>Pentapetalae</taxon>
        <taxon>Dilleniales</taxon>
        <taxon>Dilleniaceae</taxon>
        <taxon>Dillenia</taxon>
    </lineage>
</organism>
<dbReference type="Pfam" id="PF08241">
    <property type="entry name" value="Methyltransf_11"/>
    <property type="match status" value="1"/>
</dbReference>
<sequence>MERHIQTLLNRVSFISITLATFTLFYLLLQTPQTCLPIHHPHQRTRTQKPTRFPSSTCDLNHRNYLSLTQKNKKLYSSKPWLSQVTSYSNFFAQLKNLNLLENSSRVLCVSAGAGHEVEALKGSGVADVIGVEVVDSAPLVSRADPHNLPFFDDVFDLGYSGHLAEALFPLRFAGELERTVRSGGVVVVVMEECGANDVNEIMGLFRKTKFVSAVNVTLIGKKMTRIIMQVDKPS</sequence>
<feature type="transmembrane region" description="Helical" evidence="1">
    <location>
        <begin position="12"/>
        <end position="29"/>
    </location>
</feature>
<reference evidence="3 4" key="1">
    <citation type="submission" date="2023-12" db="EMBL/GenBank/DDBJ databases">
        <title>A high-quality genome assembly for Dillenia turbinata (Dilleniales).</title>
        <authorList>
            <person name="Chanderbali A."/>
        </authorList>
    </citation>
    <scope>NUCLEOTIDE SEQUENCE [LARGE SCALE GENOMIC DNA]</scope>
    <source>
        <strain evidence="3">LSX21</strain>
        <tissue evidence="3">Leaf</tissue>
    </source>
</reference>
<dbReference type="AlphaFoldDB" id="A0AAN8V059"/>
<proteinExistence type="predicted"/>
<dbReference type="SUPFAM" id="SSF53335">
    <property type="entry name" value="S-adenosyl-L-methionine-dependent methyltransferases"/>
    <property type="match status" value="1"/>
</dbReference>
<protein>
    <recommendedName>
        <fullName evidence="2">Methyltransferase type 11 domain-containing protein</fullName>
    </recommendedName>
</protein>
<feature type="domain" description="Methyltransferase type 11" evidence="2">
    <location>
        <begin position="108"/>
        <end position="189"/>
    </location>
</feature>
<dbReference type="Gene3D" id="3.40.50.150">
    <property type="entry name" value="Vaccinia Virus protein VP39"/>
    <property type="match status" value="1"/>
</dbReference>